<keyword evidence="3" id="KW-0547">Nucleotide-binding</keyword>
<evidence type="ECO:0000259" key="9">
    <source>
        <dbReference type="PROSITE" id="PS50929"/>
    </source>
</evidence>
<feature type="transmembrane region" description="Helical" evidence="7">
    <location>
        <begin position="158"/>
        <end position="175"/>
    </location>
</feature>
<dbReference type="SUPFAM" id="SSF90123">
    <property type="entry name" value="ABC transporter transmembrane region"/>
    <property type="match status" value="1"/>
</dbReference>
<feature type="domain" description="ABC transporter" evidence="8">
    <location>
        <begin position="359"/>
        <end position="597"/>
    </location>
</feature>
<dbReference type="PANTHER" id="PTHR24221">
    <property type="entry name" value="ATP-BINDING CASSETTE SUB-FAMILY B"/>
    <property type="match status" value="1"/>
</dbReference>
<dbReference type="InterPro" id="IPR027417">
    <property type="entry name" value="P-loop_NTPase"/>
</dbReference>
<reference evidence="10 11" key="1">
    <citation type="journal article" date="2022" name="Microorganisms">
        <title>Genome Sequence and Characterization of a Xanthorhodopsin-Containing, Aerobic Anoxygenic Phototrophic Rhodobacter Species, Isolated from Mesophilic Conditions at Yellowstone National Park.</title>
        <authorList>
            <person name="Kyndt J.A."/>
            <person name="Robertson S."/>
            <person name="Shoffstall I.B."/>
            <person name="Ramaley R.F."/>
            <person name="Meyer T.E."/>
        </authorList>
    </citation>
    <scope>NUCLEOTIDE SEQUENCE [LARGE SCALE GENOMIC DNA]</scope>
    <source>
        <strain evidence="10 11">M37P</strain>
    </source>
</reference>
<evidence type="ECO:0000259" key="8">
    <source>
        <dbReference type="PROSITE" id="PS50893"/>
    </source>
</evidence>
<dbReference type="PANTHER" id="PTHR24221:SF632">
    <property type="entry name" value="ATP-DEPENDENT LIPID A-CORE FLIPPASE"/>
    <property type="match status" value="1"/>
</dbReference>
<name>A0ABX0G6Y8_9RHOB</name>
<protein>
    <submittedName>
        <fullName evidence="10">ABC transporter ATP-binding protein</fullName>
    </submittedName>
</protein>
<feature type="domain" description="ABC transmembrane type-1" evidence="9">
    <location>
        <begin position="21"/>
        <end position="324"/>
    </location>
</feature>
<evidence type="ECO:0000313" key="10">
    <source>
        <dbReference type="EMBL" id="NHB77048.1"/>
    </source>
</evidence>
<evidence type="ECO:0000256" key="7">
    <source>
        <dbReference type="SAM" id="Phobius"/>
    </source>
</evidence>
<dbReference type="Pfam" id="PF00664">
    <property type="entry name" value="ABC_membrane"/>
    <property type="match status" value="1"/>
</dbReference>
<dbReference type="InterPro" id="IPR036640">
    <property type="entry name" value="ABC1_TM_sf"/>
</dbReference>
<organism evidence="10 11">
    <name type="scientific">Rhodobacter calidifons</name>
    <dbReference type="NCBI Taxonomy" id="2715277"/>
    <lineage>
        <taxon>Bacteria</taxon>
        <taxon>Pseudomonadati</taxon>
        <taxon>Pseudomonadota</taxon>
        <taxon>Alphaproteobacteria</taxon>
        <taxon>Rhodobacterales</taxon>
        <taxon>Rhodobacter group</taxon>
        <taxon>Rhodobacter</taxon>
    </lineage>
</organism>
<comment type="caution">
    <text evidence="10">The sequence shown here is derived from an EMBL/GenBank/DDBJ whole genome shotgun (WGS) entry which is preliminary data.</text>
</comment>
<evidence type="ECO:0000313" key="11">
    <source>
        <dbReference type="Proteomes" id="UP001515660"/>
    </source>
</evidence>
<dbReference type="InterPro" id="IPR011527">
    <property type="entry name" value="ABC1_TM_dom"/>
</dbReference>
<gene>
    <name evidence="10" type="ORF">G8O29_09885</name>
</gene>
<dbReference type="InterPro" id="IPR003439">
    <property type="entry name" value="ABC_transporter-like_ATP-bd"/>
</dbReference>
<comment type="subcellular location">
    <subcellularLocation>
        <location evidence="1">Cell membrane</location>
        <topology evidence="1">Multi-pass membrane protein</topology>
    </subcellularLocation>
</comment>
<keyword evidence="5 7" id="KW-1133">Transmembrane helix</keyword>
<dbReference type="PROSITE" id="PS00211">
    <property type="entry name" value="ABC_TRANSPORTER_1"/>
    <property type="match status" value="1"/>
</dbReference>
<dbReference type="GO" id="GO:0005524">
    <property type="term" value="F:ATP binding"/>
    <property type="evidence" value="ECO:0007669"/>
    <property type="project" value="UniProtKB-KW"/>
</dbReference>
<proteinExistence type="predicted"/>
<dbReference type="InterPro" id="IPR017871">
    <property type="entry name" value="ABC_transporter-like_CS"/>
</dbReference>
<feature type="transmembrane region" description="Helical" evidence="7">
    <location>
        <begin position="20"/>
        <end position="49"/>
    </location>
</feature>
<evidence type="ECO:0000256" key="6">
    <source>
        <dbReference type="ARBA" id="ARBA00023136"/>
    </source>
</evidence>
<feature type="transmembrane region" description="Helical" evidence="7">
    <location>
        <begin position="73"/>
        <end position="93"/>
    </location>
</feature>
<dbReference type="InterPro" id="IPR039421">
    <property type="entry name" value="Type_1_exporter"/>
</dbReference>
<dbReference type="EMBL" id="JAANHS010000006">
    <property type="protein sequence ID" value="NHB77048.1"/>
    <property type="molecule type" value="Genomic_DNA"/>
</dbReference>
<evidence type="ECO:0000256" key="1">
    <source>
        <dbReference type="ARBA" id="ARBA00004651"/>
    </source>
</evidence>
<sequence length="606" mass="65850">MIATFRKLFLLFDRTERRRFWILTGVMLLVAAAEIAGISAVLMLLNVLANPESLQSNRLLAELSRLSGLESAFSLQIGLSVLVLCVVMAGLAVKALGTYATIRFSTMRGYTISSRLLAAYLSQPYPWFLRRNSAELEKNVLNEVDGLVNRVILPCLRLVSNGLLVLAILGFLLMVDPVVTLFSGGVLSLGYGLIYLRFRGRLHRLGQIMMDAFENRFLVAQEATGGIKDVKLMGLEATYVNSYSAAARTAAQSGATMGIMSELPRFLLEAITFGTMLALILLLLLKSEGNIVEVVPTLGVIAFSTMRLLPSLQQIYHALVSVRGATAVLDAIVADFTSTPALPLADALRTKPLRLERELELAKVSFAYAEAEKPTLRGVDLVIPARTTVGIVGGTGAGKTTLVDLILGLLTPDEGEIRVDGVPITPENLRAWQGTLGYVPQAIFLTDETIASNIAFGVPKDEIDMAAVERAARIAALHDFVVSDLPHGYDTYVGERGVRLSGGQRQRIGIARALYRDPTLLIMDEATSALDNITERVVMEAVNRIRADRTIILIAHRLTTVKTCDTIFLMDRGRLLAQGSYDELLAGNATFRRMVAGDAEEVSAAL</sequence>
<dbReference type="PROSITE" id="PS50893">
    <property type="entry name" value="ABC_TRANSPORTER_2"/>
    <property type="match status" value="1"/>
</dbReference>
<dbReference type="SMART" id="SM00382">
    <property type="entry name" value="AAA"/>
    <property type="match status" value="1"/>
</dbReference>
<evidence type="ECO:0000256" key="5">
    <source>
        <dbReference type="ARBA" id="ARBA00022989"/>
    </source>
</evidence>
<feature type="transmembrane region" description="Helical" evidence="7">
    <location>
        <begin position="266"/>
        <end position="285"/>
    </location>
</feature>
<feature type="transmembrane region" description="Helical" evidence="7">
    <location>
        <begin position="181"/>
        <end position="198"/>
    </location>
</feature>
<keyword evidence="4 10" id="KW-0067">ATP-binding</keyword>
<keyword evidence="11" id="KW-1185">Reference proteome</keyword>
<dbReference type="Proteomes" id="UP001515660">
    <property type="component" value="Unassembled WGS sequence"/>
</dbReference>
<evidence type="ECO:0000256" key="3">
    <source>
        <dbReference type="ARBA" id="ARBA00022741"/>
    </source>
</evidence>
<dbReference type="Pfam" id="PF00005">
    <property type="entry name" value="ABC_tran"/>
    <property type="match status" value="1"/>
</dbReference>
<dbReference type="PROSITE" id="PS50929">
    <property type="entry name" value="ABC_TM1F"/>
    <property type="match status" value="1"/>
</dbReference>
<keyword evidence="2 7" id="KW-0812">Transmembrane</keyword>
<dbReference type="Gene3D" id="1.20.1560.10">
    <property type="entry name" value="ABC transporter type 1, transmembrane domain"/>
    <property type="match status" value="1"/>
</dbReference>
<evidence type="ECO:0000256" key="4">
    <source>
        <dbReference type="ARBA" id="ARBA00022840"/>
    </source>
</evidence>
<dbReference type="InterPro" id="IPR003593">
    <property type="entry name" value="AAA+_ATPase"/>
</dbReference>
<dbReference type="Gene3D" id="3.40.50.300">
    <property type="entry name" value="P-loop containing nucleotide triphosphate hydrolases"/>
    <property type="match status" value="1"/>
</dbReference>
<evidence type="ECO:0000256" key="2">
    <source>
        <dbReference type="ARBA" id="ARBA00022692"/>
    </source>
</evidence>
<accession>A0ABX0G6Y8</accession>
<dbReference type="SUPFAM" id="SSF52540">
    <property type="entry name" value="P-loop containing nucleoside triphosphate hydrolases"/>
    <property type="match status" value="1"/>
</dbReference>
<keyword evidence="6 7" id="KW-0472">Membrane</keyword>